<feature type="domain" description="DUF936" evidence="2">
    <location>
        <begin position="6"/>
        <end position="119"/>
    </location>
</feature>
<dbReference type="Pfam" id="PF21647">
    <property type="entry name" value="DUF6857"/>
    <property type="match status" value="2"/>
</dbReference>
<evidence type="ECO:0000259" key="3">
    <source>
        <dbReference type="Pfam" id="PF21647"/>
    </source>
</evidence>
<feature type="compositionally biased region" description="Polar residues" evidence="1">
    <location>
        <begin position="243"/>
        <end position="264"/>
    </location>
</feature>
<reference evidence="4" key="1">
    <citation type="journal article" date="2023" name="bioRxiv">
        <title>Improved chromosome-level genome assembly for marigold (Tagetes erecta).</title>
        <authorList>
            <person name="Jiang F."/>
            <person name="Yuan L."/>
            <person name="Wang S."/>
            <person name="Wang H."/>
            <person name="Xu D."/>
            <person name="Wang A."/>
            <person name="Fan W."/>
        </authorList>
    </citation>
    <scope>NUCLEOTIDE SEQUENCE</scope>
    <source>
        <strain evidence="4">WSJ</strain>
        <tissue evidence="4">Leaf</tissue>
    </source>
</reference>
<dbReference type="InterPro" id="IPR048297">
    <property type="entry name" value="DUF936_dom_pln"/>
</dbReference>
<evidence type="ECO:0008006" key="6">
    <source>
        <dbReference type="Google" id="ProtNLM"/>
    </source>
</evidence>
<feature type="domain" description="DUF6857" evidence="3">
    <location>
        <begin position="373"/>
        <end position="462"/>
    </location>
</feature>
<dbReference type="InterPro" id="IPR010341">
    <property type="entry name" value="DUF936_pln"/>
</dbReference>
<evidence type="ECO:0000256" key="1">
    <source>
        <dbReference type="SAM" id="MobiDB-lite"/>
    </source>
</evidence>
<evidence type="ECO:0000313" key="4">
    <source>
        <dbReference type="EMBL" id="KAK1413790.1"/>
    </source>
</evidence>
<accession>A0AAD8NF85</accession>
<name>A0AAD8NF85_TARER</name>
<dbReference type="Proteomes" id="UP001229421">
    <property type="component" value="Unassembled WGS sequence"/>
</dbReference>
<sequence length="491" mass="54829">MAKLKLTPGVLLKLLDAMNSGVKPVSEHRSSLLQVADIMPIDVDEKNLWPKQGFYVKVTDSSHSIYVILPSDLIFRNEIQLGQFVFVERLECGSPVPVAKGVKPLPGRQPFVEMPEPLMNLDHVLNLSSKLCTYKMGSWVTAQKNEQDVCAVNLNSNTNLSRARRNSWVPGLKRENVISESLSHMSLKPTHFDHSAPMKKRSSVMMNEISARKIVSNRRSSLSRLTEGSVIVNKSCVAKTVTSSYNSAENKSVTPPSSQVTRTVSSPHSSSKTSLSFNLPQKLSLLGKEAVQQHERAQKIALQALRNASATDTLVWSLKTLSTLTKSANPDDPTDYIDQFLEFHNQIVQAITNMVSIKAATETTNKELKHTQILHDLMNNNTSKRKSLSHPSQQKSTVTGKQLRSSSSLNDTIKLGKQIEKEAGNWFIEFLEKCLEKGMKKSKSDGKSVPQLLVKKVMNWVEIEQFDSSKRPLHPKAVDIARQLRIKLRNS</sequence>
<protein>
    <recommendedName>
        <fullName evidence="6">DUF936 family protein</fullName>
    </recommendedName>
</protein>
<dbReference type="AlphaFoldDB" id="A0AAD8NF85"/>
<feature type="compositionally biased region" description="Polar residues" evidence="1">
    <location>
        <begin position="389"/>
        <end position="405"/>
    </location>
</feature>
<dbReference type="PANTHER" id="PTHR31928:SF6">
    <property type="entry name" value="DUF936 DOMAIN-CONTAINING PROTEIN"/>
    <property type="match status" value="1"/>
</dbReference>
<dbReference type="InterPro" id="IPR049172">
    <property type="entry name" value="DUF6857_pln"/>
</dbReference>
<feature type="region of interest" description="Disordered" evidence="1">
    <location>
        <begin position="243"/>
        <end position="273"/>
    </location>
</feature>
<proteinExistence type="predicted"/>
<feature type="domain" description="DUF6857" evidence="3">
    <location>
        <begin position="278"/>
        <end position="367"/>
    </location>
</feature>
<dbReference type="PANTHER" id="PTHR31928">
    <property type="entry name" value="EXPRESSED PROTEIN"/>
    <property type="match status" value="1"/>
</dbReference>
<evidence type="ECO:0000313" key="5">
    <source>
        <dbReference type="Proteomes" id="UP001229421"/>
    </source>
</evidence>
<keyword evidence="5" id="KW-1185">Reference proteome</keyword>
<gene>
    <name evidence="4" type="ORF">QVD17_35573</name>
</gene>
<comment type="caution">
    <text evidence="4">The sequence shown here is derived from an EMBL/GenBank/DDBJ whole genome shotgun (WGS) entry which is preliminary data.</text>
</comment>
<dbReference type="Pfam" id="PF06075">
    <property type="entry name" value="DUF936"/>
    <property type="match status" value="1"/>
</dbReference>
<organism evidence="4 5">
    <name type="scientific">Tagetes erecta</name>
    <name type="common">African marigold</name>
    <dbReference type="NCBI Taxonomy" id="13708"/>
    <lineage>
        <taxon>Eukaryota</taxon>
        <taxon>Viridiplantae</taxon>
        <taxon>Streptophyta</taxon>
        <taxon>Embryophyta</taxon>
        <taxon>Tracheophyta</taxon>
        <taxon>Spermatophyta</taxon>
        <taxon>Magnoliopsida</taxon>
        <taxon>eudicotyledons</taxon>
        <taxon>Gunneridae</taxon>
        <taxon>Pentapetalae</taxon>
        <taxon>asterids</taxon>
        <taxon>campanulids</taxon>
        <taxon>Asterales</taxon>
        <taxon>Asteraceae</taxon>
        <taxon>Asteroideae</taxon>
        <taxon>Heliantheae alliance</taxon>
        <taxon>Tageteae</taxon>
        <taxon>Tagetes</taxon>
    </lineage>
</organism>
<dbReference type="EMBL" id="JAUHHV010000009">
    <property type="protein sequence ID" value="KAK1413790.1"/>
    <property type="molecule type" value="Genomic_DNA"/>
</dbReference>
<evidence type="ECO:0000259" key="2">
    <source>
        <dbReference type="Pfam" id="PF06075"/>
    </source>
</evidence>
<feature type="region of interest" description="Disordered" evidence="1">
    <location>
        <begin position="382"/>
        <end position="405"/>
    </location>
</feature>